<evidence type="ECO:0000313" key="1">
    <source>
        <dbReference type="EMBL" id="MFD1048690.1"/>
    </source>
</evidence>
<sequence>DTINELLDDVQGDGRHLLEVLDGIHAGQPYETSGNAWFMKVDGDQVVLENHFNEKLNGTVPVDDVLAVLRAYWDALGEAAIASGREQFVKSQKREPDLPW</sequence>
<evidence type="ECO:0000313" key="2">
    <source>
        <dbReference type="Proteomes" id="UP001597045"/>
    </source>
</evidence>
<protein>
    <submittedName>
        <fullName evidence="1">Uncharacterized protein</fullName>
    </submittedName>
</protein>
<gene>
    <name evidence="1" type="ORF">ACFQ1S_25750</name>
</gene>
<dbReference type="Proteomes" id="UP001597045">
    <property type="component" value="Unassembled WGS sequence"/>
</dbReference>
<proteinExistence type="predicted"/>
<keyword evidence="2" id="KW-1185">Reference proteome</keyword>
<dbReference type="EMBL" id="JBHTIS010001741">
    <property type="protein sequence ID" value="MFD1048690.1"/>
    <property type="molecule type" value="Genomic_DNA"/>
</dbReference>
<reference evidence="2" key="1">
    <citation type="journal article" date="2019" name="Int. J. Syst. Evol. Microbiol.">
        <title>The Global Catalogue of Microorganisms (GCM) 10K type strain sequencing project: providing services to taxonomists for standard genome sequencing and annotation.</title>
        <authorList>
            <consortium name="The Broad Institute Genomics Platform"/>
            <consortium name="The Broad Institute Genome Sequencing Center for Infectious Disease"/>
            <person name="Wu L."/>
            <person name="Ma J."/>
        </authorList>
    </citation>
    <scope>NUCLEOTIDE SEQUENCE [LARGE SCALE GENOMIC DNA]</scope>
    <source>
        <strain evidence="2">JCM 31486</strain>
    </source>
</reference>
<comment type="caution">
    <text evidence="1">The sequence shown here is derived from an EMBL/GenBank/DDBJ whole genome shotgun (WGS) entry which is preliminary data.</text>
</comment>
<name>A0ABW3MDA7_9PSEU</name>
<organism evidence="1 2">
    <name type="scientific">Kibdelosporangium lantanae</name>
    <dbReference type="NCBI Taxonomy" id="1497396"/>
    <lineage>
        <taxon>Bacteria</taxon>
        <taxon>Bacillati</taxon>
        <taxon>Actinomycetota</taxon>
        <taxon>Actinomycetes</taxon>
        <taxon>Pseudonocardiales</taxon>
        <taxon>Pseudonocardiaceae</taxon>
        <taxon>Kibdelosporangium</taxon>
    </lineage>
</organism>
<feature type="non-terminal residue" evidence="1">
    <location>
        <position position="1"/>
    </location>
</feature>
<accession>A0ABW3MDA7</accession>